<evidence type="ECO:0000313" key="1">
    <source>
        <dbReference type="EMBL" id="KAH8001958.1"/>
    </source>
</evidence>
<sequence length="300" mass="31014">MERGAGWSSGCYVAWIASAWLLLGAGRFTGAELTCRSCFSASPAPASFRGKLLQPPPSPLEVPRGVALGPSGGEEGQSLQGTPCGGWGVGSHEGGENGRETAELREARGLGRGQSPAEGVAGLGCVAPEVVRKGSRRARRSPTPGQLWGALKGSGGSSALGYKGVQVFPGDARGGGPSVGVTPNGPSRPPRAKRTSEDQRPFAPDHLGAEGDGWAASFPDGQRGTRAQSRGSKEDGRPGRQRGSGEELQLTSTTFALAGDAAHNQAMVHWSGYNSSILGSSVLFWSHARRMHRDASALLH</sequence>
<name>A0ACB8FAC1_9SAUR</name>
<dbReference type="Proteomes" id="UP000827872">
    <property type="component" value="Linkage Group LG08"/>
</dbReference>
<protein>
    <submittedName>
        <fullName evidence="1">Uncharacterized protein</fullName>
    </submittedName>
</protein>
<comment type="caution">
    <text evidence="1">The sequence shown here is derived from an EMBL/GenBank/DDBJ whole genome shotgun (WGS) entry which is preliminary data.</text>
</comment>
<proteinExistence type="predicted"/>
<keyword evidence="2" id="KW-1185">Reference proteome</keyword>
<dbReference type="EMBL" id="CM037621">
    <property type="protein sequence ID" value="KAH8001958.1"/>
    <property type="molecule type" value="Genomic_DNA"/>
</dbReference>
<reference evidence="1" key="1">
    <citation type="submission" date="2021-08" db="EMBL/GenBank/DDBJ databases">
        <title>The first chromosome-level gecko genome reveals the dynamic sex chromosomes of Neotropical dwarf geckos (Sphaerodactylidae: Sphaerodactylus).</title>
        <authorList>
            <person name="Pinto B.J."/>
            <person name="Keating S.E."/>
            <person name="Gamble T."/>
        </authorList>
    </citation>
    <scope>NUCLEOTIDE SEQUENCE</scope>
    <source>
        <strain evidence="1">TG3544</strain>
    </source>
</reference>
<accession>A0ACB8FAC1</accession>
<gene>
    <name evidence="1" type="ORF">K3G42_019320</name>
</gene>
<evidence type="ECO:0000313" key="2">
    <source>
        <dbReference type="Proteomes" id="UP000827872"/>
    </source>
</evidence>
<organism evidence="1 2">
    <name type="scientific">Sphaerodactylus townsendi</name>
    <dbReference type="NCBI Taxonomy" id="933632"/>
    <lineage>
        <taxon>Eukaryota</taxon>
        <taxon>Metazoa</taxon>
        <taxon>Chordata</taxon>
        <taxon>Craniata</taxon>
        <taxon>Vertebrata</taxon>
        <taxon>Euteleostomi</taxon>
        <taxon>Lepidosauria</taxon>
        <taxon>Squamata</taxon>
        <taxon>Bifurcata</taxon>
        <taxon>Gekkota</taxon>
        <taxon>Sphaerodactylidae</taxon>
        <taxon>Sphaerodactylus</taxon>
    </lineage>
</organism>